<proteinExistence type="predicted"/>
<sequence>MDAHIDYYNHRRVKSKSAGLSPVEYHLQASQKI</sequence>
<reference evidence="2 3" key="1">
    <citation type="submission" date="2020-03" db="EMBL/GenBank/DDBJ databases">
        <title>Soil Listeria distribution.</title>
        <authorList>
            <person name="Liao J."/>
            <person name="Wiedmann M."/>
        </authorList>
    </citation>
    <scope>NUCLEOTIDE SEQUENCE [LARGE SCALE GENOMIC DNA]</scope>
    <source>
        <strain evidence="2 3">FSL L7-0360</strain>
    </source>
</reference>
<evidence type="ECO:0000313" key="3">
    <source>
        <dbReference type="Proteomes" id="UP000529446"/>
    </source>
</evidence>
<comment type="caution">
    <text evidence="2">The sequence shown here is derived from an EMBL/GenBank/DDBJ whole genome shotgun (WGS) entry which is preliminary data.</text>
</comment>
<dbReference type="GO" id="GO:0015074">
    <property type="term" value="P:DNA integration"/>
    <property type="evidence" value="ECO:0007669"/>
    <property type="project" value="InterPro"/>
</dbReference>
<dbReference type="Proteomes" id="UP000529446">
    <property type="component" value="Unassembled WGS sequence"/>
</dbReference>
<feature type="domain" description="Integrase catalytic" evidence="1">
    <location>
        <begin position="4"/>
        <end position="28"/>
    </location>
</feature>
<dbReference type="InterPro" id="IPR001584">
    <property type="entry name" value="Integrase_cat-core"/>
</dbReference>
<dbReference type="Pfam" id="PF13333">
    <property type="entry name" value="rve_2"/>
    <property type="match status" value="1"/>
</dbReference>
<dbReference type="RefSeq" id="WP_185537101.1">
    <property type="nucleotide sequence ID" value="NZ_JAARXI010000014.1"/>
</dbReference>
<name>A0A7X0YPP0_9LIST</name>
<accession>A0A7X0YPP0</accession>
<organism evidence="2 3">
    <name type="scientific">Listeria booriae</name>
    <dbReference type="NCBI Taxonomy" id="1552123"/>
    <lineage>
        <taxon>Bacteria</taxon>
        <taxon>Bacillati</taxon>
        <taxon>Bacillota</taxon>
        <taxon>Bacilli</taxon>
        <taxon>Bacillales</taxon>
        <taxon>Listeriaceae</taxon>
        <taxon>Listeria</taxon>
    </lineage>
</organism>
<evidence type="ECO:0000313" key="2">
    <source>
        <dbReference type="EMBL" id="MBC2118319.1"/>
    </source>
</evidence>
<evidence type="ECO:0000259" key="1">
    <source>
        <dbReference type="Pfam" id="PF13333"/>
    </source>
</evidence>
<dbReference type="AlphaFoldDB" id="A0A7X0YPP0"/>
<protein>
    <submittedName>
        <fullName evidence="2">IS3 family transposase</fullName>
    </submittedName>
</protein>
<gene>
    <name evidence="2" type="ORF">HCB06_16920</name>
</gene>
<dbReference type="EMBL" id="JAARXI010000014">
    <property type="protein sequence ID" value="MBC2118319.1"/>
    <property type="molecule type" value="Genomic_DNA"/>
</dbReference>